<evidence type="ECO:0000256" key="3">
    <source>
        <dbReference type="ARBA" id="ARBA00011738"/>
    </source>
</evidence>
<dbReference type="PIRSF" id="PIRSF003107">
    <property type="entry name" value="PhoU"/>
    <property type="match status" value="1"/>
</dbReference>
<dbReference type="InterPro" id="IPR026022">
    <property type="entry name" value="PhoU_dom"/>
</dbReference>
<keyword evidence="10" id="KW-1185">Reference proteome</keyword>
<comment type="caution">
    <text evidence="9">The sequence shown here is derived from an EMBL/GenBank/DDBJ whole genome shotgun (WGS) entry which is preliminary data.</text>
</comment>
<evidence type="ECO:0000256" key="6">
    <source>
        <dbReference type="ARBA" id="ARBA00022592"/>
    </source>
</evidence>
<dbReference type="SUPFAM" id="SSF109755">
    <property type="entry name" value="PhoU-like"/>
    <property type="match status" value="1"/>
</dbReference>
<comment type="similarity">
    <text evidence="2 7">Belongs to the PhoU family.</text>
</comment>
<dbReference type="FunFam" id="1.20.58.220:FF:000004">
    <property type="entry name" value="Phosphate-specific transport system accessory protein PhoU"/>
    <property type="match status" value="1"/>
</dbReference>
<dbReference type="GO" id="GO:0005737">
    <property type="term" value="C:cytoplasm"/>
    <property type="evidence" value="ECO:0007669"/>
    <property type="project" value="UniProtKB-SubCell"/>
</dbReference>
<evidence type="ECO:0000256" key="1">
    <source>
        <dbReference type="ARBA" id="ARBA00004496"/>
    </source>
</evidence>
<dbReference type="InterPro" id="IPR028366">
    <property type="entry name" value="PhoU"/>
</dbReference>
<feature type="domain" description="PhoU" evidence="8">
    <location>
        <begin position="17"/>
        <end position="103"/>
    </location>
</feature>
<evidence type="ECO:0000256" key="5">
    <source>
        <dbReference type="ARBA" id="ARBA00022490"/>
    </source>
</evidence>
<organism evidence="9 10">
    <name type="scientific">Aedoeadaptatus coxii</name>
    <dbReference type="NCBI Taxonomy" id="755172"/>
    <lineage>
        <taxon>Bacteria</taxon>
        <taxon>Bacillati</taxon>
        <taxon>Bacillota</taxon>
        <taxon>Tissierellia</taxon>
        <taxon>Tissierellales</taxon>
        <taxon>Peptoniphilaceae</taxon>
        <taxon>Aedoeadaptatus</taxon>
    </lineage>
</organism>
<dbReference type="Pfam" id="PF01895">
    <property type="entry name" value="PhoU"/>
    <property type="match status" value="2"/>
</dbReference>
<dbReference type="PANTHER" id="PTHR42930:SF3">
    <property type="entry name" value="PHOSPHATE-SPECIFIC TRANSPORT SYSTEM ACCESSORY PROTEIN PHOU"/>
    <property type="match status" value="1"/>
</dbReference>
<comment type="function">
    <text evidence="7">Plays a role in the regulation of phosphate uptake.</text>
</comment>
<protein>
    <recommendedName>
        <fullName evidence="7">Phosphate-specific transport system accessory protein PhoU</fullName>
    </recommendedName>
</protein>
<evidence type="ECO:0000259" key="8">
    <source>
        <dbReference type="Pfam" id="PF01895"/>
    </source>
</evidence>
<sequence>MRKQYDMELNELNTKLVDMAAFVEQAISDSLKALEKRDKELALRVSRNDREVDRMEREIEDMCLILLLRQQPVAGDLRFISAALKIITDLERIGDQAQDICEISMTMDPKPIASPLTMITEMFKESSTMIKMAVDSYITKNEDLANECIRHDDVVDTLFIDARSHIIKELQGGHSDPEELIDLLQIAKYLERVADHAENIGEWVIFSLTGHHKDYLGIETFGV</sequence>
<dbReference type="NCBIfam" id="TIGR02135">
    <property type="entry name" value="phoU_full"/>
    <property type="match status" value="1"/>
</dbReference>
<feature type="domain" description="PhoU" evidence="8">
    <location>
        <begin position="119"/>
        <end position="204"/>
    </location>
</feature>
<accession>A0A134ACG0</accession>
<evidence type="ECO:0000313" key="10">
    <source>
        <dbReference type="Proteomes" id="UP000070442"/>
    </source>
</evidence>
<keyword evidence="4 7" id="KW-0813">Transport</keyword>
<dbReference type="PANTHER" id="PTHR42930">
    <property type="entry name" value="PHOSPHATE-SPECIFIC TRANSPORT SYSTEM ACCESSORY PROTEIN PHOU"/>
    <property type="match status" value="1"/>
</dbReference>
<dbReference type="Proteomes" id="UP000070442">
    <property type="component" value="Unassembled WGS sequence"/>
</dbReference>
<reference evidence="10" key="1">
    <citation type="submission" date="2016-01" db="EMBL/GenBank/DDBJ databases">
        <authorList>
            <person name="Mitreva M."/>
            <person name="Pepin K.H."/>
            <person name="Mihindukulasuriya K.A."/>
            <person name="Fulton R."/>
            <person name="Fronick C."/>
            <person name="O'Laughlin M."/>
            <person name="Miner T."/>
            <person name="Herter B."/>
            <person name="Rosa B.A."/>
            <person name="Cordes M."/>
            <person name="Tomlinson C."/>
            <person name="Wollam A."/>
            <person name="Palsikar V.B."/>
            <person name="Mardis E.R."/>
            <person name="Wilson R.K."/>
        </authorList>
    </citation>
    <scope>NUCLEOTIDE SEQUENCE [LARGE SCALE GENOMIC DNA]</scope>
    <source>
        <strain evidence="10">DNF00729</strain>
    </source>
</reference>
<comment type="subcellular location">
    <subcellularLocation>
        <location evidence="1 7">Cytoplasm</location>
    </subcellularLocation>
</comment>
<keyword evidence="5 7" id="KW-0963">Cytoplasm</keyword>
<evidence type="ECO:0000256" key="2">
    <source>
        <dbReference type="ARBA" id="ARBA00008107"/>
    </source>
</evidence>
<comment type="subunit">
    <text evidence="3 7">Homodimer.</text>
</comment>
<dbReference type="RefSeq" id="WP_068369729.1">
    <property type="nucleotide sequence ID" value="NZ_CAMQER010000038.1"/>
</dbReference>
<evidence type="ECO:0000256" key="4">
    <source>
        <dbReference type="ARBA" id="ARBA00022448"/>
    </source>
</evidence>
<proteinExistence type="inferred from homology"/>
<dbReference type="EMBL" id="LSDG01000045">
    <property type="protein sequence ID" value="KXB65210.1"/>
    <property type="molecule type" value="Genomic_DNA"/>
</dbReference>
<dbReference type="GO" id="GO:0030643">
    <property type="term" value="P:intracellular phosphate ion homeostasis"/>
    <property type="evidence" value="ECO:0007669"/>
    <property type="project" value="InterPro"/>
</dbReference>
<dbReference type="PATRIC" id="fig|755172.3.peg.1679"/>
<gene>
    <name evidence="9" type="ORF">HMPREF1863_01718</name>
</gene>
<evidence type="ECO:0000313" key="9">
    <source>
        <dbReference type="EMBL" id="KXB65210.1"/>
    </source>
</evidence>
<dbReference type="OrthoDB" id="9814256at2"/>
<dbReference type="GO" id="GO:0045936">
    <property type="term" value="P:negative regulation of phosphate metabolic process"/>
    <property type="evidence" value="ECO:0007669"/>
    <property type="project" value="InterPro"/>
</dbReference>
<keyword evidence="6 7" id="KW-0592">Phosphate transport</keyword>
<dbReference type="GO" id="GO:0006817">
    <property type="term" value="P:phosphate ion transport"/>
    <property type="evidence" value="ECO:0007669"/>
    <property type="project" value="UniProtKB-KW"/>
</dbReference>
<evidence type="ECO:0000256" key="7">
    <source>
        <dbReference type="PIRNR" id="PIRNR003107"/>
    </source>
</evidence>
<dbReference type="AlphaFoldDB" id="A0A134ACG0"/>
<dbReference type="Gene3D" id="1.20.58.220">
    <property type="entry name" value="Phosphate transport system protein phou homolog 2, domain 2"/>
    <property type="match status" value="1"/>
</dbReference>
<dbReference type="STRING" id="755172.HMPREF1863_01718"/>
<dbReference type="InterPro" id="IPR038078">
    <property type="entry name" value="PhoU-like_sf"/>
</dbReference>
<name>A0A134ACG0_9FIRM</name>